<comment type="caution">
    <text evidence="2">The sequence shown here is derived from an EMBL/GenBank/DDBJ whole genome shotgun (WGS) entry which is preliminary data.</text>
</comment>
<dbReference type="PANTHER" id="PTHR45727">
    <property type="entry name" value="NPC INTRACELLULAR CHOLESTEROL TRANSPORTER 1"/>
    <property type="match status" value="1"/>
</dbReference>
<evidence type="ECO:0000259" key="1">
    <source>
        <dbReference type="Pfam" id="PF16414"/>
    </source>
</evidence>
<gene>
    <name evidence="2" type="ORF">TcWFU_000646</name>
</gene>
<proteinExistence type="predicted"/>
<dbReference type="EMBL" id="JAKROA010000013">
    <property type="protein sequence ID" value="KAL5104186.1"/>
    <property type="molecule type" value="Genomic_DNA"/>
</dbReference>
<feature type="domain" description="Niemann-Pick C1 N-terminal" evidence="1">
    <location>
        <begin position="7"/>
        <end position="174"/>
    </location>
</feature>
<keyword evidence="3" id="KW-1185">Reference proteome</keyword>
<sequence>MIASIKASCVLQGVCGKMTRHVCFPGNVSTVKISDDVTSYCPQFTEGSEGCCTTEQIELLKNGLKKVGFYFGRHSKCFQLMKQLFCNFHCRKDQNKVIYNIVPDSDNSAVSMTVEMKEQSAKDLFNACKDIRFLGVRVANRVCMRKPCDAREFIRSIGTSKANGGRAPMQINFKLV</sequence>
<dbReference type="Proteomes" id="UP001651158">
    <property type="component" value="Unassembled WGS sequence"/>
</dbReference>
<dbReference type="Pfam" id="PF16414">
    <property type="entry name" value="NPC1_N"/>
    <property type="match status" value="1"/>
</dbReference>
<evidence type="ECO:0000313" key="3">
    <source>
        <dbReference type="Proteomes" id="UP001651158"/>
    </source>
</evidence>
<evidence type="ECO:0000313" key="2">
    <source>
        <dbReference type="EMBL" id="KAL5104186.1"/>
    </source>
</evidence>
<dbReference type="PANTHER" id="PTHR45727:SF2">
    <property type="entry name" value="NPC INTRACELLULAR CHOLESTEROL TRANSPORTER 1"/>
    <property type="match status" value="1"/>
</dbReference>
<name>A0ABR4Q3M5_9CEST</name>
<dbReference type="InterPro" id="IPR032190">
    <property type="entry name" value="NPC1_N"/>
</dbReference>
<accession>A0ABR4Q3M5</accession>
<protein>
    <recommendedName>
        <fullName evidence="1">Niemann-Pick C1 N-terminal domain-containing protein</fullName>
    </recommendedName>
</protein>
<organism evidence="2 3">
    <name type="scientific">Taenia crassiceps</name>
    <dbReference type="NCBI Taxonomy" id="6207"/>
    <lineage>
        <taxon>Eukaryota</taxon>
        <taxon>Metazoa</taxon>
        <taxon>Spiralia</taxon>
        <taxon>Lophotrochozoa</taxon>
        <taxon>Platyhelminthes</taxon>
        <taxon>Cestoda</taxon>
        <taxon>Eucestoda</taxon>
        <taxon>Cyclophyllidea</taxon>
        <taxon>Taeniidae</taxon>
        <taxon>Taenia</taxon>
    </lineage>
</organism>
<reference evidence="2 3" key="1">
    <citation type="journal article" date="2022" name="Front. Cell. Infect. Microbiol.">
        <title>The Genomes of Two Strains of Taenia crassiceps the Animal Model for the Study of Human Cysticercosis.</title>
        <authorList>
            <person name="Bobes R.J."/>
            <person name="Estrada K."/>
            <person name="Rios-Valencia D.G."/>
            <person name="Calderon-Gallegos A."/>
            <person name="de la Torre P."/>
            <person name="Carrero J.C."/>
            <person name="Sanchez-Flores A."/>
            <person name="Laclette J.P."/>
        </authorList>
    </citation>
    <scope>NUCLEOTIDE SEQUENCE [LARGE SCALE GENOMIC DNA]</scope>
    <source>
        <strain evidence="2">WFUcys</strain>
    </source>
</reference>